<evidence type="ECO:0000256" key="3">
    <source>
        <dbReference type="ARBA" id="ARBA00022989"/>
    </source>
</evidence>
<reference evidence="7" key="1">
    <citation type="submission" date="2021-12" db="EMBL/GenBank/DDBJ databases">
        <authorList>
            <person name="King R."/>
        </authorList>
    </citation>
    <scope>NUCLEOTIDE SEQUENCE</scope>
</reference>
<feature type="transmembrane region" description="Helical" evidence="5">
    <location>
        <begin position="324"/>
        <end position="342"/>
    </location>
</feature>
<comment type="subcellular location">
    <subcellularLocation>
        <location evidence="1">Membrane</location>
        <topology evidence="1">Multi-pass membrane protein</topology>
    </subcellularLocation>
</comment>
<dbReference type="PANTHER" id="PTHR11814">
    <property type="entry name" value="SULFATE TRANSPORTER"/>
    <property type="match status" value="1"/>
</dbReference>
<feature type="transmembrane region" description="Helical" evidence="5">
    <location>
        <begin position="33"/>
        <end position="53"/>
    </location>
</feature>
<accession>A0A9P0BK10</accession>
<keyword evidence="8" id="KW-1185">Reference proteome</keyword>
<feature type="transmembrane region" description="Helical" evidence="5">
    <location>
        <begin position="221"/>
        <end position="245"/>
    </location>
</feature>
<sequence>MGFKETSCHYIKQRIPMTEWGPKYNSKKFISDAIAGITVGLTVMPQALAYATLGGLEPQYGLYSAFVGCFVYTIFGSCKDITIGPTALMALMTYQQVIGKNTDYAILLCFLSGIVQVLMAVLNLGVLVDFISIPVTVGFTSATSVIIGASQLKSLLGIKVSSSGFLDTISKVFQNLDKTRLSDALLGFGCIVILMLLRKLKDLKLHKEDAKPTSNQKILQYLMWLVSTSRNAFVVIICSTVAYLYETNGTGSPFLLTGTVKPGLPDVKLPPFHTVVNNRTVEFGEMLSDLGSSVILVPIIAVLGNVAIAKAFASGTIIDATQELFTLSMCNVIGSFFSSMPITGSFSRSAVNHASGVQTPFGGVITGLMVLLALTFLTPYFAFIPKASLAAVIISAVVFMIEYEVVKPMWRSSKKDLISTFATFVFCLIIGVEYGILVGVGINIIFLLYPSARPTVYVEKIKTAGDIEYMMITPGNSLYFPAVDFIKTSVGKAGVDSKHSPIVVDCRFILGADFTAAKGISALIRDFSLRKQPLYFLNTRQEVLAVFQGVLTEDFKLKHFGSKEELETFIEEHHNTHELDRLLGETLDRQLDELNEVYTNGDNKLNHRKGKF</sequence>
<gene>
    <name evidence="7" type="ORF">MELIAE_LOCUS12365</name>
</gene>
<organism evidence="7 8">
    <name type="scientific">Brassicogethes aeneus</name>
    <name type="common">Rape pollen beetle</name>
    <name type="synonym">Meligethes aeneus</name>
    <dbReference type="NCBI Taxonomy" id="1431903"/>
    <lineage>
        <taxon>Eukaryota</taxon>
        <taxon>Metazoa</taxon>
        <taxon>Ecdysozoa</taxon>
        <taxon>Arthropoda</taxon>
        <taxon>Hexapoda</taxon>
        <taxon>Insecta</taxon>
        <taxon>Pterygota</taxon>
        <taxon>Neoptera</taxon>
        <taxon>Endopterygota</taxon>
        <taxon>Coleoptera</taxon>
        <taxon>Polyphaga</taxon>
        <taxon>Cucujiformia</taxon>
        <taxon>Nitidulidae</taxon>
        <taxon>Meligethinae</taxon>
        <taxon>Brassicogethes</taxon>
    </lineage>
</organism>
<evidence type="ECO:0000313" key="8">
    <source>
        <dbReference type="Proteomes" id="UP001154078"/>
    </source>
</evidence>
<evidence type="ECO:0000256" key="2">
    <source>
        <dbReference type="ARBA" id="ARBA00022692"/>
    </source>
</evidence>
<evidence type="ECO:0000313" key="7">
    <source>
        <dbReference type="EMBL" id="CAH0563577.1"/>
    </source>
</evidence>
<dbReference type="AlphaFoldDB" id="A0A9P0BK10"/>
<dbReference type="Proteomes" id="UP001154078">
    <property type="component" value="Chromosome 9"/>
</dbReference>
<feature type="transmembrane region" description="Helical" evidence="5">
    <location>
        <begin position="290"/>
        <end position="312"/>
    </location>
</feature>
<feature type="transmembrane region" description="Helical" evidence="5">
    <location>
        <begin position="389"/>
        <end position="406"/>
    </location>
</feature>
<feature type="transmembrane region" description="Helical" evidence="5">
    <location>
        <begin position="65"/>
        <end position="92"/>
    </location>
</feature>
<dbReference type="Pfam" id="PF00916">
    <property type="entry name" value="Sulfate_transp"/>
    <property type="match status" value="1"/>
</dbReference>
<feature type="transmembrane region" description="Helical" evidence="5">
    <location>
        <begin position="184"/>
        <end position="200"/>
    </location>
</feature>
<name>A0A9P0BK10_BRAAE</name>
<dbReference type="GO" id="GO:0016020">
    <property type="term" value="C:membrane"/>
    <property type="evidence" value="ECO:0007669"/>
    <property type="project" value="UniProtKB-SubCell"/>
</dbReference>
<dbReference type="InterPro" id="IPR001902">
    <property type="entry name" value="SLC26A/SulP_fam"/>
</dbReference>
<proteinExistence type="predicted"/>
<feature type="domain" description="SLC26A/SulP transporter" evidence="6">
    <location>
        <begin position="29"/>
        <end position="422"/>
    </location>
</feature>
<keyword evidence="2 5" id="KW-0812">Transmembrane</keyword>
<evidence type="ECO:0000256" key="4">
    <source>
        <dbReference type="ARBA" id="ARBA00023136"/>
    </source>
</evidence>
<dbReference type="Gene3D" id="3.30.750.24">
    <property type="entry name" value="STAS domain"/>
    <property type="match status" value="1"/>
</dbReference>
<evidence type="ECO:0000256" key="1">
    <source>
        <dbReference type="ARBA" id="ARBA00004141"/>
    </source>
</evidence>
<keyword evidence="3 5" id="KW-1133">Transmembrane helix</keyword>
<keyword evidence="4 5" id="KW-0472">Membrane</keyword>
<feature type="transmembrane region" description="Helical" evidence="5">
    <location>
        <begin position="104"/>
        <end position="128"/>
    </location>
</feature>
<dbReference type="InterPro" id="IPR011547">
    <property type="entry name" value="SLC26A/SulP_dom"/>
</dbReference>
<dbReference type="InterPro" id="IPR036513">
    <property type="entry name" value="STAS_dom_sf"/>
</dbReference>
<dbReference type="OrthoDB" id="288203at2759"/>
<dbReference type="EMBL" id="OV121140">
    <property type="protein sequence ID" value="CAH0563577.1"/>
    <property type="molecule type" value="Genomic_DNA"/>
</dbReference>
<protein>
    <recommendedName>
        <fullName evidence="6">SLC26A/SulP transporter domain-containing protein</fullName>
    </recommendedName>
</protein>
<evidence type="ECO:0000256" key="5">
    <source>
        <dbReference type="SAM" id="Phobius"/>
    </source>
</evidence>
<feature type="transmembrane region" description="Helical" evidence="5">
    <location>
        <begin position="362"/>
        <end position="382"/>
    </location>
</feature>
<evidence type="ECO:0000259" key="6">
    <source>
        <dbReference type="Pfam" id="PF00916"/>
    </source>
</evidence>
<feature type="transmembrane region" description="Helical" evidence="5">
    <location>
        <begin position="418"/>
        <end position="449"/>
    </location>
</feature>
<dbReference type="GO" id="GO:0055085">
    <property type="term" value="P:transmembrane transport"/>
    <property type="evidence" value="ECO:0007669"/>
    <property type="project" value="InterPro"/>
</dbReference>